<sequence>MRAQSLPPRALRLSSTSAPSSPGAPPAAKEGERAWSTPLAQFLGQAMTTTGPISVAAYMRQCLTSELGGYYTRTPTAGEDQFGTKGDFVTSPEISQVFGELVGIWLYAEWLAQGRKDKVHLIEVGPGRGTLMDDVLRTLSSFKRMTKSIEAIYLVEASPHLQRQQALRLAGTEELEKSGVGGRAKCKYLPHCDIHWCEDIRFVPKEETSTPFILAHEFFDALPIHVFQNVPASSIPKSSTIMTPTGPITPKHGPTAPGNQWHELVVSPTNPYASTPNLKPGEEKPDFEMTVSKTPTPHSLYLPKMSKRYAKLDKTADAIIEISPESLNYVSDFAVRIGGSHGAASRPPKPGSPPSAKPVSTADTPFKKATASGAALILDYGTTSTIPANTLRGIRSHQPVSPFASPGLVDLSADVDFLALAESALAASDNVEVHGPVDQSFFLATMGIRERAERLLKNAKDDETRRRLEIGWKRLVDRGPNGMGKLYKAMAIVPNQFTESCSIPDTSKLERLFNALTIRRYAGLKIQWTDNLANHLRLVDDDDAALCIFHHVTAIFPGGLLEETLQTIALLFPRYNKDIQKWLECEARAIEETKCLDMGILNLDRLMPQNCRIEEFKFWRDELTELKERFEQPGISSTSQFWYDRRNRGQWYTFGFAILVVLLTVFFGLVQSIKGAMQVYKAYHPTPG</sequence>
<accession>A0A163F080</accession>
<comment type="subcellular location">
    <subcellularLocation>
        <location evidence="1">Mitochondrion</location>
    </subcellularLocation>
</comment>
<name>A0A163F080_DIDRA</name>
<gene>
    <name evidence="10" type="ORF">ST47_g4800</name>
</gene>
<evidence type="ECO:0000256" key="8">
    <source>
        <dbReference type="SAM" id="MobiDB-lite"/>
    </source>
</evidence>
<dbReference type="Gene3D" id="3.40.50.12710">
    <property type="match status" value="1"/>
</dbReference>
<dbReference type="Pfam" id="PF02636">
    <property type="entry name" value="Methyltransf_28"/>
    <property type="match status" value="1"/>
</dbReference>
<keyword evidence="11" id="KW-1185">Reference proteome</keyword>
<comment type="catalytic activity">
    <reaction evidence="7">
        <text>L-arginyl-[protein] + 2 S-adenosyl-L-methionine = N(omega),N(omega)'-dimethyl-L-arginyl-[protein] + 2 S-adenosyl-L-homocysteine + 2 H(+)</text>
        <dbReference type="Rhea" id="RHEA:48108"/>
        <dbReference type="Rhea" id="RHEA-COMP:10532"/>
        <dbReference type="Rhea" id="RHEA-COMP:11992"/>
        <dbReference type="ChEBI" id="CHEBI:15378"/>
        <dbReference type="ChEBI" id="CHEBI:29965"/>
        <dbReference type="ChEBI" id="CHEBI:57856"/>
        <dbReference type="ChEBI" id="CHEBI:59789"/>
        <dbReference type="ChEBI" id="CHEBI:88221"/>
        <dbReference type="EC" id="2.1.1.320"/>
    </reaction>
</comment>
<dbReference type="PANTHER" id="PTHR12049">
    <property type="entry name" value="PROTEIN ARGININE METHYLTRANSFERASE NDUFAF7, MITOCHONDRIAL"/>
    <property type="match status" value="1"/>
</dbReference>
<evidence type="ECO:0000256" key="5">
    <source>
        <dbReference type="ARBA" id="ARBA00022679"/>
    </source>
</evidence>
<dbReference type="GO" id="GO:0032259">
    <property type="term" value="P:methylation"/>
    <property type="evidence" value="ECO:0007669"/>
    <property type="project" value="UniProtKB-KW"/>
</dbReference>
<proteinExistence type="inferred from homology"/>
<protein>
    <recommendedName>
        <fullName evidence="3">type II protein arginine methyltransferase</fullName>
        <ecNumber evidence="3">2.1.1.320</ecNumber>
    </recommendedName>
</protein>
<evidence type="ECO:0000256" key="2">
    <source>
        <dbReference type="ARBA" id="ARBA00005891"/>
    </source>
</evidence>
<evidence type="ECO:0000256" key="1">
    <source>
        <dbReference type="ARBA" id="ARBA00004173"/>
    </source>
</evidence>
<organism evidence="10 11">
    <name type="scientific">Didymella rabiei</name>
    <name type="common">Chickpea ascochyta blight fungus</name>
    <name type="synonym">Mycosphaerella rabiei</name>
    <dbReference type="NCBI Taxonomy" id="5454"/>
    <lineage>
        <taxon>Eukaryota</taxon>
        <taxon>Fungi</taxon>
        <taxon>Dikarya</taxon>
        <taxon>Ascomycota</taxon>
        <taxon>Pezizomycotina</taxon>
        <taxon>Dothideomycetes</taxon>
        <taxon>Pleosporomycetidae</taxon>
        <taxon>Pleosporales</taxon>
        <taxon>Pleosporineae</taxon>
        <taxon>Didymellaceae</taxon>
        <taxon>Ascochyta</taxon>
    </lineage>
</organism>
<dbReference type="AlphaFoldDB" id="A0A163F080"/>
<reference evidence="10 11" key="1">
    <citation type="journal article" date="2016" name="Sci. Rep.">
        <title>Draft genome sequencing and secretome analysis of fungal phytopathogen Ascochyta rabiei provides insight into the necrotrophic effector repertoire.</title>
        <authorList>
            <person name="Verma S."/>
            <person name="Gazara R.K."/>
            <person name="Nizam S."/>
            <person name="Parween S."/>
            <person name="Chattopadhyay D."/>
            <person name="Verma P.K."/>
        </authorList>
    </citation>
    <scope>NUCLEOTIDE SEQUENCE [LARGE SCALE GENOMIC DNA]</scope>
    <source>
        <strain evidence="10 11">ArDII</strain>
    </source>
</reference>
<feature type="compositionally biased region" description="Pro residues" evidence="8">
    <location>
        <begin position="347"/>
        <end position="356"/>
    </location>
</feature>
<evidence type="ECO:0000256" key="4">
    <source>
        <dbReference type="ARBA" id="ARBA00022603"/>
    </source>
</evidence>
<dbReference type="GO" id="GO:0035243">
    <property type="term" value="F:protein-arginine omega-N symmetric methyltransferase activity"/>
    <property type="evidence" value="ECO:0007669"/>
    <property type="project" value="UniProtKB-EC"/>
</dbReference>
<keyword evidence="5" id="KW-0808">Transferase</keyword>
<dbReference type="GO" id="GO:0032981">
    <property type="term" value="P:mitochondrial respiratory chain complex I assembly"/>
    <property type="evidence" value="ECO:0007669"/>
    <property type="project" value="TreeGrafter"/>
</dbReference>
<feature type="region of interest" description="Disordered" evidence="8">
    <location>
        <begin position="339"/>
        <end position="364"/>
    </location>
</feature>
<evidence type="ECO:0000313" key="11">
    <source>
        <dbReference type="Proteomes" id="UP000076837"/>
    </source>
</evidence>
<dbReference type="PANTHER" id="PTHR12049:SF7">
    <property type="entry name" value="PROTEIN ARGININE METHYLTRANSFERASE NDUFAF7, MITOCHONDRIAL"/>
    <property type="match status" value="1"/>
</dbReference>
<evidence type="ECO:0000256" key="9">
    <source>
        <dbReference type="SAM" id="Phobius"/>
    </source>
</evidence>
<evidence type="ECO:0000256" key="7">
    <source>
        <dbReference type="ARBA" id="ARBA00048612"/>
    </source>
</evidence>
<dbReference type="GO" id="GO:0005739">
    <property type="term" value="C:mitochondrion"/>
    <property type="evidence" value="ECO:0007669"/>
    <property type="project" value="UniProtKB-SubCell"/>
</dbReference>
<dbReference type="InterPro" id="IPR038375">
    <property type="entry name" value="NDUFAF7_sf"/>
</dbReference>
<keyword evidence="9" id="KW-0812">Transmembrane</keyword>
<dbReference type="InterPro" id="IPR029063">
    <property type="entry name" value="SAM-dependent_MTases_sf"/>
</dbReference>
<feature type="region of interest" description="Disordered" evidence="8">
    <location>
        <begin position="1"/>
        <end position="32"/>
    </location>
</feature>
<dbReference type="SUPFAM" id="SSF53335">
    <property type="entry name" value="S-adenosyl-L-methionine-dependent methyltransferases"/>
    <property type="match status" value="2"/>
</dbReference>
<dbReference type="EC" id="2.1.1.320" evidence="3"/>
<feature type="transmembrane region" description="Helical" evidence="9">
    <location>
        <begin position="651"/>
        <end position="670"/>
    </location>
</feature>
<keyword evidence="9" id="KW-0472">Membrane</keyword>
<keyword evidence="4" id="KW-0489">Methyltransferase</keyword>
<comment type="similarity">
    <text evidence="2">Belongs to the NDUFAF7 family.</text>
</comment>
<dbReference type="EMBL" id="JYNV01000178">
    <property type="protein sequence ID" value="KZM24054.1"/>
    <property type="molecule type" value="Genomic_DNA"/>
</dbReference>
<keyword evidence="6" id="KW-0496">Mitochondrion</keyword>
<dbReference type="Proteomes" id="UP000076837">
    <property type="component" value="Unassembled WGS sequence"/>
</dbReference>
<keyword evidence="9" id="KW-1133">Transmembrane helix</keyword>
<evidence type="ECO:0000256" key="6">
    <source>
        <dbReference type="ARBA" id="ARBA00023128"/>
    </source>
</evidence>
<evidence type="ECO:0000313" key="10">
    <source>
        <dbReference type="EMBL" id="KZM24054.1"/>
    </source>
</evidence>
<comment type="caution">
    <text evidence="10">The sequence shown here is derived from an EMBL/GenBank/DDBJ whole genome shotgun (WGS) entry which is preliminary data.</text>
</comment>
<dbReference type="InterPro" id="IPR003788">
    <property type="entry name" value="NDUFAF7"/>
</dbReference>
<dbReference type="STRING" id="5454.A0A163F080"/>
<evidence type="ECO:0000256" key="3">
    <source>
        <dbReference type="ARBA" id="ARBA00011935"/>
    </source>
</evidence>